<dbReference type="GO" id="GO:0008976">
    <property type="term" value="F:polyphosphate kinase activity"/>
    <property type="evidence" value="ECO:0007669"/>
    <property type="project" value="UniProtKB-UniRule"/>
</dbReference>
<dbReference type="FunFam" id="3.30.870.10:FF:000001">
    <property type="entry name" value="Polyphosphate kinase"/>
    <property type="match status" value="1"/>
</dbReference>
<keyword evidence="5 8" id="KW-0418">Kinase</keyword>
<dbReference type="PANTHER" id="PTHR30218">
    <property type="entry name" value="POLYPHOSPHATE KINASE"/>
    <property type="match status" value="1"/>
</dbReference>
<feature type="region of interest" description="Disordered" evidence="10">
    <location>
        <begin position="692"/>
        <end position="720"/>
    </location>
</feature>
<sequence length="720" mass="83132">MIDKFNKHSYFKNRELSWLDFNGRVLEEARDPENPLLERVNFLGITQSNVDEFFMVRVASLNKMYSVNIQTTDASGMTPKAQIDAINVKEQKMVEKRYTTYNRSLLPQLEKNNIKIIKAADATEGQYKFIRRYFNDELYPVLTPLADDSSRPFPFISNNSINIAVRIHENSNQKNKRFATVRIPDVFSRLVRLPHEENTFILIEDIIKEFIGSLFTGYKVSEAAAYRVIRDMDLDVAEEDTSDLLREVQKQLKKREHGGVMRLEIENTMGNRLSKRLIETLGVEDKAIYRINGPIDLTFLKKLSGLVEGHKELRYSSFTPFVDPKLTSGKNIFSALRKRDFFLHHPYDSFSTVVRFIEQAATDPNVLAIKMTLYRVSGNSPIIKYLGMAAQHGKQVTVLVEVKARFDEENNVRWAKQLEKMGCHVIYGLVGLKTHCKIALVIRHDEDGIRRYLHLGTGNYNDVTANFYTDMGILTANSDIGVDASNLFNMLSGYSKPPYFHKLHISPHKIREFIVKKVDDEIKVAQTGQKALIRMKMNSLSDQKIIEKLYEASAAGVKIELIIRGICCLKNNIPGISDNIEVHSIIGRFLEHSRIYYFYNEGKEDVYLSSADMMTRNLDRRVELLFPALQEDLQRKIISIFMTMWEDNVKARVLSNDSFVKIDRRGLSRLNSQEYFIKEAQKKNKLLLERQQEEKNDAAAFTPMTHHEDPVQLPDNKREE</sequence>
<comment type="catalytic activity">
    <reaction evidence="8 9">
        <text>[phosphate](n) + ATP = [phosphate](n+1) + ADP</text>
        <dbReference type="Rhea" id="RHEA:19573"/>
        <dbReference type="Rhea" id="RHEA-COMP:9859"/>
        <dbReference type="Rhea" id="RHEA-COMP:14280"/>
        <dbReference type="ChEBI" id="CHEBI:16838"/>
        <dbReference type="ChEBI" id="CHEBI:30616"/>
        <dbReference type="ChEBI" id="CHEBI:456216"/>
        <dbReference type="EC" id="2.7.4.1"/>
    </reaction>
</comment>
<dbReference type="PATRIC" id="fig|1423777.3.peg.1347"/>
<keyword evidence="4 8" id="KW-0547">Nucleotide-binding</keyword>
<dbReference type="PANTHER" id="PTHR30218:SF0">
    <property type="entry name" value="POLYPHOSPHATE KINASE"/>
    <property type="match status" value="1"/>
</dbReference>
<feature type="binding site" evidence="8">
    <location>
        <position position="564"/>
    </location>
    <ligand>
        <name>ATP</name>
        <dbReference type="ChEBI" id="CHEBI:30616"/>
    </ligand>
</feature>
<dbReference type="Proteomes" id="UP000051686">
    <property type="component" value="Unassembled WGS sequence"/>
</dbReference>
<feature type="binding site" evidence="8">
    <location>
        <position position="375"/>
    </location>
    <ligand>
        <name>Mg(2+)</name>
        <dbReference type="ChEBI" id="CHEBI:18420"/>
    </ligand>
</feature>
<dbReference type="GO" id="GO:0009358">
    <property type="term" value="C:polyphosphate kinase complex"/>
    <property type="evidence" value="ECO:0007669"/>
    <property type="project" value="InterPro"/>
</dbReference>
<dbReference type="STRING" id="1423777.FD46_GL001302"/>
<dbReference type="CDD" id="cd09165">
    <property type="entry name" value="PLDc_PaPPK1_C1_like"/>
    <property type="match status" value="1"/>
</dbReference>
<evidence type="ECO:0000259" key="13">
    <source>
        <dbReference type="Pfam" id="PF13090"/>
    </source>
</evidence>
<evidence type="ECO:0000259" key="12">
    <source>
        <dbReference type="Pfam" id="PF13089"/>
    </source>
</evidence>
<feature type="domain" description="Polyphosphate kinase middle" evidence="11">
    <location>
        <begin position="126"/>
        <end position="303"/>
    </location>
</feature>
<dbReference type="InterPro" id="IPR024953">
    <property type="entry name" value="PP_kinase_middle"/>
</dbReference>
<feature type="binding site" evidence="8">
    <location>
        <position position="405"/>
    </location>
    <ligand>
        <name>Mg(2+)</name>
        <dbReference type="ChEBI" id="CHEBI:18420"/>
    </ligand>
</feature>
<evidence type="ECO:0000259" key="14">
    <source>
        <dbReference type="Pfam" id="PF17941"/>
    </source>
</evidence>
<evidence type="ECO:0000256" key="1">
    <source>
        <dbReference type="ARBA" id="ARBA00022553"/>
    </source>
</evidence>
<dbReference type="CDD" id="cd09168">
    <property type="entry name" value="PLDc_PaPPK1_C2_like"/>
    <property type="match status" value="1"/>
</dbReference>
<evidence type="ECO:0000256" key="3">
    <source>
        <dbReference type="ARBA" id="ARBA00022723"/>
    </source>
</evidence>
<evidence type="ECO:0000313" key="15">
    <source>
        <dbReference type="EMBL" id="KRL04183.1"/>
    </source>
</evidence>
<dbReference type="SUPFAM" id="SSF143724">
    <property type="entry name" value="PHP14-like"/>
    <property type="match status" value="1"/>
</dbReference>
<keyword evidence="2 8" id="KW-0808">Transferase</keyword>
<comment type="function">
    <text evidence="8 9">Catalyzes the reversible transfer of the terminal phosphate of ATP to form a long-chain polyphosphate (polyP).</text>
</comment>
<keyword evidence="3 8" id="KW-0479">Metal-binding</keyword>
<dbReference type="NCBIfam" id="NF003921">
    <property type="entry name" value="PRK05443.2-2"/>
    <property type="match status" value="1"/>
</dbReference>
<dbReference type="SUPFAM" id="SSF56024">
    <property type="entry name" value="Phospholipase D/nuclease"/>
    <property type="match status" value="2"/>
</dbReference>
<proteinExistence type="inferred from homology"/>
<accession>A0A0R1M7L9</accession>
<feature type="compositionally biased region" description="Basic and acidic residues" evidence="10">
    <location>
        <begin position="705"/>
        <end position="720"/>
    </location>
</feature>
<feature type="active site" description="Phosphohistidine intermediate" evidence="8">
    <location>
        <position position="435"/>
    </location>
</feature>
<dbReference type="EMBL" id="AZEH01000039">
    <property type="protein sequence ID" value="KRL04183.1"/>
    <property type="molecule type" value="Genomic_DNA"/>
</dbReference>
<gene>
    <name evidence="8" type="primary">ppk</name>
    <name evidence="15" type="ORF">FD46_GL001302</name>
</gene>
<feature type="domain" description="Polyphosphate kinase C-terminal" evidence="13">
    <location>
        <begin position="503"/>
        <end position="673"/>
    </location>
</feature>
<dbReference type="SUPFAM" id="SSF140356">
    <property type="entry name" value="PPK N-terminal domain-like"/>
    <property type="match status" value="1"/>
</dbReference>
<evidence type="ECO:0000256" key="6">
    <source>
        <dbReference type="ARBA" id="ARBA00022840"/>
    </source>
</evidence>
<dbReference type="InterPro" id="IPR003414">
    <property type="entry name" value="PP_kinase"/>
</dbReference>
<dbReference type="RefSeq" id="WP_057896167.1">
    <property type="nucleotide sequence ID" value="NZ_AZEH01000039.1"/>
</dbReference>
<feature type="binding site" evidence="8">
    <location>
        <position position="592"/>
    </location>
    <ligand>
        <name>ATP</name>
        <dbReference type="ChEBI" id="CHEBI:30616"/>
    </ligand>
</feature>
<dbReference type="NCBIfam" id="NF003917">
    <property type="entry name" value="PRK05443.1-1"/>
    <property type="match status" value="1"/>
</dbReference>
<evidence type="ECO:0000256" key="5">
    <source>
        <dbReference type="ARBA" id="ARBA00022777"/>
    </source>
</evidence>
<comment type="cofactor">
    <cofactor evidence="8">
        <name>Mg(2+)</name>
        <dbReference type="ChEBI" id="CHEBI:18420"/>
    </cofactor>
</comment>
<dbReference type="Pfam" id="PF13090">
    <property type="entry name" value="PP_kinase_C"/>
    <property type="match status" value="1"/>
</dbReference>
<dbReference type="Gene3D" id="1.20.58.310">
    <property type="entry name" value="Polyphosphate kinase N-terminal domain"/>
    <property type="match status" value="1"/>
</dbReference>
<name>A0A0R1M7L9_9LACO</name>
<dbReference type="Gene3D" id="3.30.1840.10">
    <property type="entry name" value="Polyphosphate kinase middle domain"/>
    <property type="match status" value="1"/>
</dbReference>
<dbReference type="Pfam" id="PF17941">
    <property type="entry name" value="PP_kinase_C_1"/>
    <property type="match status" value="1"/>
</dbReference>
<comment type="similarity">
    <text evidence="8 9">Belongs to the polyphosphate kinase 1 (PPK1) family.</text>
</comment>
<reference evidence="15 16" key="1">
    <citation type="journal article" date="2015" name="Genome Announc.">
        <title>Expanding the biotechnology potential of lactobacilli through comparative genomics of 213 strains and associated genera.</title>
        <authorList>
            <person name="Sun Z."/>
            <person name="Harris H.M."/>
            <person name="McCann A."/>
            <person name="Guo C."/>
            <person name="Argimon S."/>
            <person name="Zhang W."/>
            <person name="Yang X."/>
            <person name="Jeffery I.B."/>
            <person name="Cooney J.C."/>
            <person name="Kagawa T.F."/>
            <person name="Liu W."/>
            <person name="Song Y."/>
            <person name="Salvetti E."/>
            <person name="Wrobel A."/>
            <person name="Rasinkangas P."/>
            <person name="Parkhill J."/>
            <person name="Rea M.C."/>
            <person name="O'Sullivan O."/>
            <person name="Ritari J."/>
            <person name="Douillard F.P."/>
            <person name="Paul Ross R."/>
            <person name="Yang R."/>
            <person name="Briner A.E."/>
            <person name="Felis G.E."/>
            <person name="de Vos W.M."/>
            <person name="Barrangou R."/>
            <person name="Klaenhammer T.R."/>
            <person name="Caufield P.W."/>
            <person name="Cui Y."/>
            <person name="Zhang H."/>
            <person name="O'Toole P.W."/>
        </authorList>
    </citation>
    <scope>NUCLEOTIDE SEQUENCE [LARGE SCALE GENOMIC DNA]</scope>
    <source>
        <strain evidence="15 16">DSM 19972</strain>
    </source>
</reference>
<dbReference type="InterPro" id="IPR036832">
    <property type="entry name" value="PPK_N_dom_sf"/>
</dbReference>
<evidence type="ECO:0000256" key="4">
    <source>
        <dbReference type="ARBA" id="ARBA00022741"/>
    </source>
</evidence>
<evidence type="ECO:0000313" key="16">
    <source>
        <dbReference type="Proteomes" id="UP000051686"/>
    </source>
</evidence>
<dbReference type="AlphaFoldDB" id="A0A0R1M7L9"/>
<keyword evidence="7 8" id="KW-0460">Magnesium</keyword>
<evidence type="ECO:0000256" key="8">
    <source>
        <dbReference type="HAMAP-Rule" id="MF_00347"/>
    </source>
</evidence>
<comment type="caution">
    <text evidence="15">The sequence shown here is derived from an EMBL/GenBank/DDBJ whole genome shotgun (WGS) entry which is preliminary data.</text>
</comment>
<evidence type="ECO:0000256" key="10">
    <source>
        <dbReference type="SAM" id="MobiDB-lite"/>
    </source>
</evidence>
<dbReference type="HAMAP" id="MF_00347">
    <property type="entry name" value="Polyphosphate_kinase"/>
    <property type="match status" value="1"/>
</dbReference>
<dbReference type="GO" id="GO:0005524">
    <property type="term" value="F:ATP binding"/>
    <property type="evidence" value="ECO:0007669"/>
    <property type="project" value="UniProtKB-KW"/>
</dbReference>
<feature type="domain" description="Polyphosphate kinase N-terminal" evidence="12">
    <location>
        <begin position="11"/>
        <end position="117"/>
    </location>
</feature>
<dbReference type="NCBIfam" id="NF003918">
    <property type="entry name" value="PRK05443.1-2"/>
    <property type="match status" value="1"/>
</dbReference>
<dbReference type="Pfam" id="PF02503">
    <property type="entry name" value="PP_kinase"/>
    <property type="match status" value="1"/>
</dbReference>
<feature type="binding site" evidence="8">
    <location>
        <position position="49"/>
    </location>
    <ligand>
        <name>ATP</name>
        <dbReference type="ChEBI" id="CHEBI:30616"/>
    </ligand>
</feature>
<feature type="binding site" evidence="8">
    <location>
        <position position="468"/>
    </location>
    <ligand>
        <name>ATP</name>
        <dbReference type="ChEBI" id="CHEBI:30616"/>
    </ligand>
</feature>
<comment type="PTM">
    <text evidence="8 9">An intermediate of this reaction is the autophosphorylated ppk in which a phosphate is covalently linked to a histidine residue through a N-P bond.</text>
</comment>
<evidence type="ECO:0000256" key="7">
    <source>
        <dbReference type="ARBA" id="ARBA00022842"/>
    </source>
</evidence>
<dbReference type="InterPro" id="IPR041108">
    <property type="entry name" value="PP_kinase_C_1"/>
</dbReference>
<dbReference type="InterPro" id="IPR025198">
    <property type="entry name" value="PPK_N_dom"/>
</dbReference>
<dbReference type="PIRSF" id="PIRSF015589">
    <property type="entry name" value="PP_kinase"/>
    <property type="match status" value="1"/>
</dbReference>
<keyword evidence="16" id="KW-1185">Reference proteome</keyword>
<dbReference type="GO" id="GO:0046872">
    <property type="term" value="F:metal ion binding"/>
    <property type="evidence" value="ECO:0007669"/>
    <property type="project" value="UniProtKB-KW"/>
</dbReference>
<evidence type="ECO:0000256" key="9">
    <source>
        <dbReference type="RuleBase" id="RU003800"/>
    </source>
</evidence>
<dbReference type="NCBIfam" id="TIGR03705">
    <property type="entry name" value="poly_P_kin"/>
    <property type="match status" value="1"/>
</dbReference>
<evidence type="ECO:0000256" key="2">
    <source>
        <dbReference type="ARBA" id="ARBA00022679"/>
    </source>
</evidence>
<organism evidence="15 16">
    <name type="scientific">Liquorilactobacillus oeni DSM 19972</name>
    <dbReference type="NCBI Taxonomy" id="1423777"/>
    <lineage>
        <taxon>Bacteria</taxon>
        <taxon>Bacillati</taxon>
        <taxon>Bacillota</taxon>
        <taxon>Bacilli</taxon>
        <taxon>Lactobacillales</taxon>
        <taxon>Lactobacillaceae</taxon>
        <taxon>Liquorilactobacillus</taxon>
    </lineage>
</organism>
<feature type="domain" description="Polyphosphate kinase C-terminal" evidence="14">
    <location>
        <begin position="331"/>
        <end position="496"/>
    </location>
</feature>
<dbReference type="NCBIfam" id="NF003920">
    <property type="entry name" value="PRK05443.2-1"/>
    <property type="match status" value="1"/>
</dbReference>
<dbReference type="GO" id="GO:0006799">
    <property type="term" value="P:polyphosphate biosynthetic process"/>
    <property type="evidence" value="ECO:0007669"/>
    <property type="project" value="UniProtKB-UniRule"/>
</dbReference>
<dbReference type="Gene3D" id="3.30.870.10">
    <property type="entry name" value="Endonuclease Chain A"/>
    <property type="match status" value="2"/>
</dbReference>
<dbReference type="OrthoDB" id="9761456at2"/>
<keyword evidence="1 8" id="KW-0597">Phosphoprotein</keyword>
<keyword evidence="6 8" id="KW-0067">ATP-binding</keyword>
<evidence type="ECO:0000259" key="11">
    <source>
        <dbReference type="Pfam" id="PF02503"/>
    </source>
</evidence>
<dbReference type="InterPro" id="IPR036830">
    <property type="entry name" value="PP_kinase_middle_dom_sf"/>
</dbReference>
<protein>
    <recommendedName>
        <fullName evidence="8 9">Polyphosphate kinase</fullName>
        <ecNumber evidence="8 9">2.7.4.1</ecNumber>
    </recommendedName>
    <alternativeName>
        <fullName evidence="8">ATP-polyphosphate phosphotransferase</fullName>
    </alternativeName>
    <alternativeName>
        <fullName evidence="8">Polyphosphoric acid kinase</fullName>
    </alternativeName>
</protein>
<dbReference type="InterPro" id="IPR025200">
    <property type="entry name" value="PPK_C_dom2"/>
</dbReference>
<dbReference type="Pfam" id="PF13089">
    <property type="entry name" value="PP_kinase_N"/>
    <property type="match status" value="1"/>
</dbReference>
<dbReference type="EC" id="2.7.4.1" evidence="8 9"/>